<keyword evidence="2 5" id="KW-0812">Transmembrane</keyword>
<evidence type="ECO:0000256" key="4">
    <source>
        <dbReference type="ARBA" id="ARBA00023136"/>
    </source>
</evidence>
<keyword evidence="4 5" id="KW-0472">Membrane</keyword>
<feature type="transmembrane region" description="Helical" evidence="5">
    <location>
        <begin position="24"/>
        <end position="44"/>
    </location>
</feature>
<evidence type="ECO:0000313" key="7">
    <source>
        <dbReference type="EMBL" id="CAF0782625.1"/>
    </source>
</evidence>
<dbReference type="Proteomes" id="UP000663845">
    <property type="component" value="Unassembled WGS sequence"/>
</dbReference>
<feature type="transmembrane region" description="Helical" evidence="5">
    <location>
        <begin position="56"/>
        <end position="76"/>
    </location>
</feature>
<name>A0A813RDE2_9BILA</name>
<keyword evidence="3 5" id="KW-1133">Transmembrane helix</keyword>
<reference evidence="7" key="1">
    <citation type="submission" date="2021-02" db="EMBL/GenBank/DDBJ databases">
        <authorList>
            <person name="Nowell W R."/>
        </authorList>
    </citation>
    <scope>NUCLEOTIDE SEQUENCE</scope>
</reference>
<evidence type="ECO:0000259" key="6">
    <source>
        <dbReference type="PROSITE" id="PS50262"/>
    </source>
</evidence>
<proteinExistence type="predicted"/>
<gene>
    <name evidence="7" type="ORF">JYZ213_LOCUS4263</name>
</gene>
<dbReference type="PROSITE" id="PS50262">
    <property type="entry name" value="G_PROTEIN_RECEP_F1_2"/>
    <property type="match status" value="1"/>
</dbReference>
<dbReference type="Gene3D" id="1.20.1070.10">
    <property type="entry name" value="Rhodopsin 7-helix transmembrane proteins"/>
    <property type="match status" value="1"/>
</dbReference>
<evidence type="ECO:0000313" key="8">
    <source>
        <dbReference type="Proteomes" id="UP000663845"/>
    </source>
</evidence>
<evidence type="ECO:0000256" key="5">
    <source>
        <dbReference type="SAM" id="Phobius"/>
    </source>
</evidence>
<evidence type="ECO:0000256" key="1">
    <source>
        <dbReference type="ARBA" id="ARBA00004370"/>
    </source>
</evidence>
<protein>
    <recommendedName>
        <fullName evidence="6">G-protein coupled receptors family 1 profile domain-containing protein</fullName>
    </recommendedName>
</protein>
<dbReference type="EMBL" id="CAJNOG010000024">
    <property type="protein sequence ID" value="CAF0782625.1"/>
    <property type="molecule type" value="Genomic_DNA"/>
</dbReference>
<organism evidence="7 8">
    <name type="scientific">Adineta steineri</name>
    <dbReference type="NCBI Taxonomy" id="433720"/>
    <lineage>
        <taxon>Eukaryota</taxon>
        <taxon>Metazoa</taxon>
        <taxon>Spiralia</taxon>
        <taxon>Gnathifera</taxon>
        <taxon>Rotifera</taxon>
        <taxon>Eurotatoria</taxon>
        <taxon>Bdelloidea</taxon>
        <taxon>Adinetida</taxon>
        <taxon>Adinetidae</taxon>
        <taxon>Adineta</taxon>
    </lineage>
</organism>
<accession>A0A813RDE2</accession>
<feature type="transmembrane region" description="Helical" evidence="5">
    <location>
        <begin position="287"/>
        <end position="308"/>
    </location>
</feature>
<dbReference type="GO" id="GO:0016020">
    <property type="term" value="C:membrane"/>
    <property type="evidence" value="ECO:0007669"/>
    <property type="project" value="UniProtKB-SubCell"/>
</dbReference>
<feature type="transmembrane region" description="Helical" evidence="5">
    <location>
        <begin position="96"/>
        <end position="117"/>
    </location>
</feature>
<dbReference type="AlphaFoldDB" id="A0A813RDE2"/>
<sequence length="324" mass="37218">MSLSSSDIDLITSLQFAQKQLYRFLGPILISFGTISCILSLFIFTKKNLRKNPCAIYMIVFHSSSCAYICTSLVSVTLSSGYNINPTSYNLIYCRFIIYMTMVCDILSPSCLILASIDRILVTSSNARTRQRSSLQVAYICAISVVVFWILLHTHAFVYVNIVEFAPNYDICYFIPGVYFTIIAYYSLIVKAILVPLLMLVFGSWTFKNIRIMHHVRVVPIIQTVKTSSVRNTHTLPLRDRQFIRILSIDTTIYIVCSIPLTITVMYQQATQYETKSIVQSQIETFVTFFNTIIGFIPYCISCYTNLLGSKTFRHEFRDLFMRR</sequence>
<feature type="transmembrane region" description="Helical" evidence="5">
    <location>
        <begin position="182"/>
        <end position="207"/>
    </location>
</feature>
<feature type="transmembrane region" description="Helical" evidence="5">
    <location>
        <begin position="137"/>
        <end position="162"/>
    </location>
</feature>
<evidence type="ECO:0000256" key="2">
    <source>
        <dbReference type="ARBA" id="ARBA00022692"/>
    </source>
</evidence>
<comment type="caution">
    <text evidence="7">The sequence shown here is derived from an EMBL/GenBank/DDBJ whole genome shotgun (WGS) entry which is preliminary data.</text>
</comment>
<comment type="subcellular location">
    <subcellularLocation>
        <location evidence="1">Membrane</location>
    </subcellularLocation>
</comment>
<feature type="domain" description="G-protein coupled receptors family 1 profile" evidence="6">
    <location>
        <begin position="36"/>
        <end position="299"/>
    </location>
</feature>
<evidence type="ECO:0000256" key="3">
    <source>
        <dbReference type="ARBA" id="ARBA00022989"/>
    </source>
</evidence>
<dbReference type="InterPro" id="IPR017452">
    <property type="entry name" value="GPCR_Rhodpsn_7TM"/>
</dbReference>
<dbReference type="SUPFAM" id="SSF81321">
    <property type="entry name" value="Family A G protein-coupled receptor-like"/>
    <property type="match status" value="1"/>
</dbReference>
<feature type="transmembrane region" description="Helical" evidence="5">
    <location>
        <begin position="246"/>
        <end position="267"/>
    </location>
</feature>